<dbReference type="InParanoid" id="A0A167MJ36"/>
<keyword evidence="3" id="KW-0175">Coiled coil</keyword>
<dbReference type="GeneID" id="29000263"/>
<evidence type="ECO:0000256" key="1">
    <source>
        <dbReference type="ARBA" id="ARBA00004496"/>
    </source>
</evidence>
<sequence>MSTKYSTLPDIDDQPDVYETPDVSEEAPAMSFDDQTSDYENENVVRSRVSVKDASARFANSVVITDNTDFSDRLTQRKKAMYRSYIRRPPALETDEYELLPKELALEETSLQKYRRLVFEVQELNEQVEKQKEDTPAETKETATQDDLLAQISYLQSDLTRLNQSFGNTETEDGPTTYGKRIDEAKNLIKQLEAYKSLPLKNKESNETEDTVIVEKNDKGDLVTYELFYTPETAKMQKQSQVSEIDERIAKIEKLVGTSAGQGPEDMPSGLASTTLINSMAKLEQQITILAQPRQLEMVARRIKVLNSELDRLNELKSGRKENTSSLNFSLHPTSTTAGVQSATTSAEGQNKEAAGGLSNEAEEKVNHLFATMEKIDPLLNLTPALLTRLKALQGLHTEASTFGRSVKVISDEQSQMTQELKSLSATCDTLNQSLAANEASINSNIKVIDDRMTELVQRVAALSGAS</sequence>
<dbReference type="STRING" id="763407.A0A167MJ36"/>
<proteinExistence type="predicted"/>
<dbReference type="Proteomes" id="UP000077315">
    <property type="component" value="Unassembled WGS sequence"/>
</dbReference>
<keyword evidence="2" id="KW-0963">Cytoplasm</keyword>
<evidence type="ECO:0008006" key="7">
    <source>
        <dbReference type="Google" id="ProtNLM"/>
    </source>
</evidence>
<feature type="coiled-coil region" evidence="3">
    <location>
        <begin position="111"/>
        <end position="141"/>
    </location>
</feature>
<dbReference type="RefSeq" id="XP_018291016.1">
    <property type="nucleotide sequence ID" value="XM_018439357.1"/>
</dbReference>
<feature type="region of interest" description="Disordered" evidence="4">
    <location>
        <begin position="1"/>
        <end position="37"/>
    </location>
</feature>
<accession>A0A167MJ36</accession>
<dbReference type="GO" id="GO:0007017">
    <property type="term" value="P:microtubule-based process"/>
    <property type="evidence" value="ECO:0007669"/>
    <property type="project" value="InterPro"/>
</dbReference>
<comment type="subcellular location">
    <subcellularLocation>
        <location evidence="1">Cytoplasm</location>
    </subcellularLocation>
</comment>
<dbReference type="VEuPathDB" id="FungiDB:PHYBLDRAFT_187262"/>
<organism evidence="5 6">
    <name type="scientific">Phycomyces blakesleeanus (strain ATCC 8743b / DSM 1359 / FGSC 10004 / NBRC 33097 / NRRL 1555)</name>
    <dbReference type="NCBI Taxonomy" id="763407"/>
    <lineage>
        <taxon>Eukaryota</taxon>
        <taxon>Fungi</taxon>
        <taxon>Fungi incertae sedis</taxon>
        <taxon>Mucoromycota</taxon>
        <taxon>Mucoromycotina</taxon>
        <taxon>Mucoromycetes</taxon>
        <taxon>Mucorales</taxon>
        <taxon>Phycomycetaceae</taxon>
        <taxon>Phycomyces</taxon>
    </lineage>
</organism>
<dbReference type="GO" id="GO:0005869">
    <property type="term" value="C:dynactin complex"/>
    <property type="evidence" value="ECO:0007669"/>
    <property type="project" value="InterPro"/>
</dbReference>
<reference evidence="6" key="1">
    <citation type="submission" date="2015-06" db="EMBL/GenBank/DDBJ databases">
        <title>Expansion of signal transduction pathways in fungi by whole-genome duplication.</title>
        <authorList>
            <consortium name="DOE Joint Genome Institute"/>
            <person name="Corrochano L.M."/>
            <person name="Kuo A."/>
            <person name="Marcet-Houben M."/>
            <person name="Polaino S."/>
            <person name="Salamov A."/>
            <person name="Villalobos J.M."/>
            <person name="Alvarez M.I."/>
            <person name="Avalos J."/>
            <person name="Benito E.P."/>
            <person name="Benoit I."/>
            <person name="Burger G."/>
            <person name="Camino L.P."/>
            <person name="Canovas D."/>
            <person name="Cerda-Olmedo E."/>
            <person name="Cheng J.-F."/>
            <person name="Dominguez A."/>
            <person name="Elias M."/>
            <person name="Eslava A.P."/>
            <person name="Glaser F."/>
            <person name="Grimwood J."/>
            <person name="Gutierrez G."/>
            <person name="Heitman J."/>
            <person name="Henrissat B."/>
            <person name="Iturriaga E.A."/>
            <person name="Lang B.F."/>
            <person name="Lavin J.L."/>
            <person name="Lee S."/>
            <person name="Li W."/>
            <person name="Lindquist E."/>
            <person name="Lopez-Garcia S."/>
            <person name="Luque E.M."/>
            <person name="Marcos A.T."/>
            <person name="Martin J."/>
            <person name="McCluskey K."/>
            <person name="Medina H.R."/>
            <person name="Miralles-Duran A."/>
            <person name="Miyazaki A."/>
            <person name="Munoz-Torres E."/>
            <person name="Oguiza J.A."/>
            <person name="Ohm R."/>
            <person name="Olmedo M."/>
            <person name="Orejas M."/>
            <person name="Ortiz-Castellanos L."/>
            <person name="Pisabarro A.G."/>
            <person name="Rodriguez-Romero J."/>
            <person name="Ruiz-Herrera J."/>
            <person name="Ruiz-Vazquez R."/>
            <person name="Sanz C."/>
            <person name="Schackwitz W."/>
            <person name="Schmutz J."/>
            <person name="Shahriari M."/>
            <person name="Shelest E."/>
            <person name="Silva-Franco F."/>
            <person name="Soanes D."/>
            <person name="Syed K."/>
            <person name="Tagua V.G."/>
            <person name="Talbot N.J."/>
            <person name="Thon M."/>
            <person name="De vries R.P."/>
            <person name="Wiebenga A."/>
            <person name="Yadav J.S."/>
            <person name="Braun E.L."/>
            <person name="Baker S."/>
            <person name="Garre V."/>
            <person name="Horwitz B."/>
            <person name="Torres-Martinez S."/>
            <person name="Idnurm A."/>
            <person name="Herrera-Estrella A."/>
            <person name="Gabaldon T."/>
            <person name="Grigoriev I.V."/>
        </authorList>
    </citation>
    <scope>NUCLEOTIDE SEQUENCE [LARGE SCALE GENOMIC DNA]</scope>
    <source>
        <strain evidence="6">NRRL 1555(-)</strain>
    </source>
</reference>
<keyword evidence="6" id="KW-1185">Reference proteome</keyword>
<dbReference type="OrthoDB" id="4977at2759"/>
<dbReference type="GO" id="GO:0005737">
    <property type="term" value="C:cytoplasm"/>
    <property type="evidence" value="ECO:0007669"/>
    <property type="project" value="UniProtKB-SubCell"/>
</dbReference>
<evidence type="ECO:0000256" key="3">
    <source>
        <dbReference type="SAM" id="Coils"/>
    </source>
</evidence>
<feature type="region of interest" description="Disordered" evidence="4">
    <location>
        <begin position="321"/>
        <end position="360"/>
    </location>
</feature>
<protein>
    <recommendedName>
        <fullName evidence="7">Dynactin subunit 2</fullName>
    </recommendedName>
</protein>
<evidence type="ECO:0000313" key="5">
    <source>
        <dbReference type="EMBL" id="OAD72976.1"/>
    </source>
</evidence>
<evidence type="ECO:0000256" key="2">
    <source>
        <dbReference type="ARBA" id="ARBA00022490"/>
    </source>
</evidence>
<evidence type="ECO:0000313" key="6">
    <source>
        <dbReference type="Proteomes" id="UP000077315"/>
    </source>
</evidence>
<feature type="compositionally biased region" description="Polar residues" evidence="4">
    <location>
        <begin position="324"/>
        <end position="349"/>
    </location>
</feature>
<dbReference type="Pfam" id="PF04912">
    <property type="entry name" value="Dynamitin"/>
    <property type="match status" value="1"/>
</dbReference>
<dbReference type="AlphaFoldDB" id="A0A167MJ36"/>
<dbReference type="InterPro" id="IPR028133">
    <property type="entry name" value="Dynamitin"/>
</dbReference>
<name>A0A167MJ36_PHYB8</name>
<gene>
    <name evidence="5" type="ORF">PHYBLDRAFT_187262</name>
</gene>
<dbReference type="PANTHER" id="PTHR15346">
    <property type="entry name" value="DYNACTIN SUBUNIT"/>
    <property type="match status" value="1"/>
</dbReference>
<evidence type="ECO:0000256" key="4">
    <source>
        <dbReference type="SAM" id="MobiDB-lite"/>
    </source>
</evidence>
<dbReference type="EMBL" id="KV440982">
    <property type="protein sequence ID" value="OAD72976.1"/>
    <property type="molecule type" value="Genomic_DNA"/>
</dbReference>